<sequence length="363" mass="40438">MQRIGFIGFGLIGGSLAKIWRKKHPDYIFTAYNYKKDEDTELLLAKDDGVLNEIVTDLTQFSECDLIVLSAPVMSNISYLKELKTIIKKDCIVTDVGSVKGAIATEAVNLGMKEQFIGGHPMAGSEKTGYSNANVHLFENAYYILTPFNDTDETKLAKLRELVDETMAVSIIIDAKKHDYITAAISHVPHVVASSLVGVVAKADEENGLLAMLAAGGFRDITRIASSSPKMWKDICLTNRDSIGEFLDKYITELKEIKTLIEDKDEERLYHFFDSNKDYRDSLPLRKSNMAVSHEILLYVPDEPGSIAIMASILAAKGISIKNIGIAHNREFSDGVLRIEFYDSHSKEAALVAIKERNYKIFD</sequence>
<dbReference type="PROSITE" id="PS51671">
    <property type="entry name" value="ACT"/>
    <property type="match status" value="1"/>
</dbReference>
<evidence type="ECO:0000256" key="9">
    <source>
        <dbReference type="ARBA" id="ARBA00049260"/>
    </source>
</evidence>
<dbReference type="PANTHER" id="PTHR21363">
    <property type="entry name" value="PREPHENATE DEHYDROGENASE"/>
    <property type="match status" value="1"/>
</dbReference>
<dbReference type="InterPro" id="IPR045865">
    <property type="entry name" value="ACT-like_dom_sf"/>
</dbReference>
<evidence type="ECO:0000256" key="6">
    <source>
        <dbReference type="ARBA" id="ARBA00023002"/>
    </source>
</evidence>
<dbReference type="SUPFAM" id="SSF51735">
    <property type="entry name" value="NAD(P)-binding Rossmann-fold domains"/>
    <property type="match status" value="1"/>
</dbReference>
<keyword evidence="8" id="KW-0028">Amino-acid biosynthesis</keyword>
<evidence type="ECO:0000259" key="11">
    <source>
        <dbReference type="PROSITE" id="PS51671"/>
    </source>
</evidence>
<dbReference type="InterPro" id="IPR046825">
    <property type="entry name" value="PDH_C"/>
</dbReference>
<dbReference type="InterPro" id="IPR003099">
    <property type="entry name" value="Prephen_DH"/>
</dbReference>
<comment type="pathway">
    <text evidence="1">Amino-acid biosynthesis; L-tyrosine biosynthesis; (4-hydroxyphenyl)pyruvate from prephenate (NAD(+) route): step 1/1.</text>
</comment>
<dbReference type="EMBL" id="JAEPRJ010000001">
    <property type="protein sequence ID" value="MBK5897351.1"/>
    <property type="molecule type" value="Genomic_DNA"/>
</dbReference>
<comment type="similarity">
    <text evidence="2">Belongs to the prephenate/arogenate dehydrogenase family.</text>
</comment>
<dbReference type="PANTHER" id="PTHR21363:SF0">
    <property type="entry name" value="PREPHENATE DEHYDROGENASE [NADP(+)]"/>
    <property type="match status" value="1"/>
</dbReference>
<feature type="domain" description="ACT" evidence="11">
    <location>
        <begin position="295"/>
        <end position="363"/>
    </location>
</feature>
<evidence type="ECO:0000256" key="2">
    <source>
        <dbReference type="ARBA" id="ARBA00007964"/>
    </source>
</evidence>
<name>A0ABS1IZP0_9FIRM</name>
<evidence type="ECO:0000256" key="5">
    <source>
        <dbReference type="ARBA" id="ARBA00022498"/>
    </source>
</evidence>
<dbReference type="InterPro" id="IPR036291">
    <property type="entry name" value="NAD(P)-bd_dom_sf"/>
</dbReference>
<reference evidence="12 13" key="1">
    <citation type="submission" date="2021-01" db="EMBL/GenBank/DDBJ databases">
        <title>Isolation and description of Catonella massiliensis sp. nov., a novel Catonella species, isolated from a stable periodontitis subject.</title>
        <authorList>
            <person name="Antezack A."/>
            <person name="Boxberger M."/>
            <person name="La Scola B."/>
            <person name="Monnet-Corti V."/>
        </authorList>
    </citation>
    <scope>NUCLEOTIDE SEQUENCE [LARGE SCALE GENOMIC DNA]</scope>
    <source>
        <strain evidence="12 13">Marseille-Q4567</strain>
    </source>
</reference>
<proteinExistence type="inferred from homology"/>
<dbReference type="InterPro" id="IPR008927">
    <property type="entry name" value="6-PGluconate_DH-like_C_sf"/>
</dbReference>
<dbReference type="Proteomes" id="UP000604730">
    <property type="component" value="Unassembled WGS sequence"/>
</dbReference>
<dbReference type="Gene3D" id="3.40.50.720">
    <property type="entry name" value="NAD(P)-binding Rossmann-like Domain"/>
    <property type="match status" value="1"/>
</dbReference>
<evidence type="ECO:0000256" key="3">
    <source>
        <dbReference type="ARBA" id="ARBA00012068"/>
    </source>
</evidence>
<dbReference type="RefSeq" id="WP_208428841.1">
    <property type="nucleotide sequence ID" value="NZ_JAEPRJ010000001.1"/>
</dbReference>
<evidence type="ECO:0000256" key="7">
    <source>
        <dbReference type="ARBA" id="ARBA00023027"/>
    </source>
</evidence>
<keyword evidence="6" id="KW-0560">Oxidoreductase</keyword>
<feature type="domain" description="Prephenate/arogenate dehydrogenase" evidence="10">
    <location>
        <begin position="2"/>
        <end position="291"/>
    </location>
</feature>
<evidence type="ECO:0000313" key="12">
    <source>
        <dbReference type="EMBL" id="MBK5897351.1"/>
    </source>
</evidence>
<evidence type="ECO:0000256" key="1">
    <source>
        <dbReference type="ARBA" id="ARBA00005067"/>
    </source>
</evidence>
<dbReference type="InterPro" id="IPR050812">
    <property type="entry name" value="Preph/Arog_dehydrog"/>
</dbReference>
<dbReference type="SUPFAM" id="SSF55021">
    <property type="entry name" value="ACT-like"/>
    <property type="match status" value="1"/>
</dbReference>
<evidence type="ECO:0000256" key="8">
    <source>
        <dbReference type="ARBA" id="ARBA00023141"/>
    </source>
</evidence>
<evidence type="ECO:0000256" key="4">
    <source>
        <dbReference type="ARBA" id="ARBA00016891"/>
    </source>
</evidence>
<dbReference type="SUPFAM" id="SSF48179">
    <property type="entry name" value="6-phosphogluconate dehydrogenase C-terminal domain-like"/>
    <property type="match status" value="1"/>
</dbReference>
<dbReference type="EC" id="1.3.1.12" evidence="3"/>
<keyword evidence="7" id="KW-0520">NAD</keyword>
<evidence type="ECO:0000259" key="10">
    <source>
        <dbReference type="PROSITE" id="PS51176"/>
    </source>
</evidence>
<organism evidence="12 13">
    <name type="scientific">Catonella massiliensis</name>
    <dbReference type="NCBI Taxonomy" id="2799636"/>
    <lineage>
        <taxon>Bacteria</taxon>
        <taxon>Bacillati</taxon>
        <taxon>Bacillota</taxon>
        <taxon>Clostridia</taxon>
        <taxon>Lachnospirales</taxon>
        <taxon>Lachnospiraceae</taxon>
        <taxon>Catonella</taxon>
    </lineage>
</organism>
<accession>A0ABS1IZP0</accession>
<keyword evidence="13" id="KW-1185">Reference proteome</keyword>
<dbReference type="Pfam" id="PF20463">
    <property type="entry name" value="PDH_C"/>
    <property type="match status" value="1"/>
</dbReference>
<comment type="catalytic activity">
    <reaction evidence="9">
        <text>prephenate + NAD(+) = 3-(4-hydroxyphenyl)pyruvate + CO2 + NADH</text>
        <dbReference type="Rhea" id="RHEA:13869"/>
        <dbReference type="ChEBI" id="CHEBI:16526"/>
        <dbReference type="ChEBI" id="CHEBI:29934"/>
        <dbReference type="ChEBI" id="CHEBI:36242"/>
        <dbReference type="ChEBI" id="CHEBI:57540"/>
        <dbReference type="ChEBI" id="CHEBI:57945"/>
        <dbReference type="EC" id="1.3.1.12"/>
    </reaction>
</comment>
<keyword evidence="8" id="KW-0057">Aromatic amino acid biosynthesis</keyword>
<dbReference type="InterPro" id="IPR002912">
    <property type="entry name" value="ACT_dom"/>
</dbReference>
<dbReference type="PROSITE" id="PS51176">
    <property type="entry name" value="PDH_ADH"/>
    <property type="match status" value="1"/>
</dbReference>
<dbReference type="Pfam" id="PF02153">
    <property type="entry name" value="PDH_N"/>
    <property type="match status" value="1"/>
</dbReference>
<comment type="caution">
    <text evidence="12">The sequence shown here is derived from an EMBL/GenBank/DDBJ whole genome shotgun (WGS) entry which is preliminary data.</text>
</comment>
<dbReference type="InterPro" id="IPR046826">
    <property type="entry name" value="PDH_N"/>
</dbReference>
<gene>
    <name evidence="12" type="ORF">JJN12_06040</name>
</gene>
<evidence type="ECO:0000313" key="13">
    <source>
        <dbReference type="Proteomes" id="UP000604730"/>
    </source>
</evidence>
<dbReference type="Gene3D" id="1.10.3660.10">
    <property type="entry name" value="6-phosphogluconate dehydrogenase C-terminal like domain"/>
    <property type="match status" value="1"/>
</dbReference>
<protein>
    <recommendedName>
        <fullName evidence="4">Prephenate dehydrogenase</fullName>
        <ecNumber evidence="3">1.3.1.12</ecNumber>
    </recommendedName>
</protein>
<keyword evidence="5" id="KW-0827">Tyrosine biosynthesis</keyword>